<dbReference type="OrthoDB" id="10255013at2759"/>
<protein>
    <submittedName>
        <fullName evidence="1">Uncharacterized protein</fullName>
    </submittedName>
</protein>
<evidence type="ECO:0000313" key="1">
    <source>
        <dbReference type="EMBL" id="GBP38788.1"/>
    </source>
</evidence>
<reference evidence="1 2" key="1">
    <citation type="journal article" date="2019" name="Commun. Biol.">
        <title>The bagworm genome reveals a unique fibroin gene that provides high tensile strength.</title>
        <authorList>
            <person name="Kono N."/>
            <person name="Nakamura H."/>
            <person name="Ohtoshi R."/>
            <person name="Tomita M."/>
            <person name="Numata K."/>
            <person name="Arakawa K."/>
        </authorList>
    </citation>
    <scope>NUCLEOTIDE SEQUENCE [LARGE SCALE GENOMIC DNA]</scope>
</reference>
<accession>A0A4C1VI64</accession>
<dbReference type="EMBL" id="BGZK01000354">
    <property type="protein sequence ID" value="GBP38788.1"/>
    <property type="molecule type" value="Genomic_DNA"/>
</dbReference>
<organism evidence="1 2">
    <name type="scientific">Eumeta variegata</name>
    <name type="common">Bagworm moth</name>
    <name type="synonym">Eumeta japonica</name>
    <dbReference type="NCBI Taxonomy" id="151549"/>
    <lineage>
        <taxon>Eukaryota</taxon>
        <taxon>Metazoa</taxon>
        <taxon>Ecdysozoa</taxon>
        <taxon>Arthropoda</taxon>
        <taxon>Hexapoda</taxon>
        <taxon>Insecta</taxon>
        <taxon>Pterygota</taxon>
        <taxon>Neoptera</taxon>
        <taxon>Endopterygota</taxon>
        <taxon>Lepidoptera</taxon>
        <taxon>Glossata</taxon>
        <taxon>Ditrysia</taxon>
        <taxon>Tineoidea</taxon>
        <taxon>Psychidae</taxon>
        <taxon>Oiketicinae</taxon>
        <taxon>Eumeta</taxon>
    </lineage>
</organism>
<dbReference type="Proteomes" id="UP000299102">
    <property type="component" value="Unassembled WGS sequence"/>
</dbReference>
<dbReference type="AlphaFoldDB" id="A0A4C1VI64"/>
<proteinExistence type="predicted"/>
<keyword evidence="2" id="KW-1185">Reference proteome</keyword>
<sequence>MDGGGVLRFTFLFVPEIKGGGFAARYLQVERMREWIHDIDANTQLMRRLHADPTYHTNKREGTFMPPKLKIGPHHRSLCVV</sequence>
<name>A0A4C1VI64_EUMVA</name>
<comment type="caution">
    <text evidence="1">The sequence shown here is derived from an EMBL/GenBank/DDBJ whole genome shotgun (WGS) entry which is preliminary data.</text>
</comment>
<gene>
    <name evidence="1" type="ORF">EVAR_33537_1</name>
</gene>
<evidence type="ECO:0000313" key="2">
    <source>
        <dbReference type="Proteomes" id="UP000299102"/>
    </source>
</evidence>